<evidence type="ECO:0000313" key="2">
    <source>
        <dbReference type="WBParaSite" id="MhA1_Contig1849.frz3.gene2"/>
    </source>
</evidence>
<proteinExistence type="predicted"/>
<dbReference type="WBParaSite" id="MhA1_Contig1849.frz3.gene2">
    <property type="protein sequence ID" value="MhA1_Contig1849.frz3.gene2"/>
    <property type="gene ID" value="MhA1_Contig1849.frz3.gene2"/>
</dbReference>
<name>A0A1I8BAV5_MELHA</name>
<dbReference type="Proteomes" id="UP000095281">
    <property type="component" value="Unplaced"/>
</dbReference>
<evidence type="ECO:0000313" key="1">
    <source>
        <dbReference type="Proteomes" id="UP000095281"/>
    </source>
</evidence>
<reference evidence="2" key="1">
    <citation type="submission" date="2016-11" db="UniProtKB">
        <authorList>
            <consortium name="WormBaseParasite"/>
        </authorList>
    </citation>
    <scope>IDENTIFICATION</scope>
</reference>
<protein>
    <submittedName>
        <fullName evidence="2">Uncharacterized protein</fullName>
    </submittedName>
</protein>
<accession>A0A1I8BAV5</accession>
<dbReference type="AlphaFoldDB" id="A0A1I8BAV5"/>
<keyword evidence="1" id="KW-1185">Reference proteome</keyword>
<organism evidence="1 2">
    <name type="scientific">Meloidogyne hapla</name>
    <name type="common">Root-knot nematode worm</name>
    <dbReference type="NCBI Taxonomy" id="6305"/>
    <lineage>
        <taxon>Eukaryota</taxon>
        <taxon>Metazoa</taxon>
        <taxon>Ecdysozoa</taxon>
        <taxon>Nematoda</taxon>
        <taxon>Chromadorea</taxon>
        <taxon>Rhabditida</taxon>
        <taxon>Tylenchina</taxon>
        <taxon>Tylenchomorpha</taxon>
        <taxon>Tylenchoidea</taxon>
        <taxon>Meloidogynidae</taxon>
        <taxon>Meloidogyninae</taxon>
        <taxon>Meloidogyne</taxon>
    </lineage>
</organism>
<sequence length="37" mass="4299">MEKDELEQQIIQIINQSSRSDTEISFYSATSDFNESN</sequence>